<dbReference type="Pfam" id="PF07969">
    <property type="entry name" value="Amidohydro_3"/>
    <property type="match status" value="1"/>
</dbReference>
<dbReference type="EMBL" id="AP022587">
    <property type="protein sequence ID" value="BBY21310.1"/>
    <property type="molecule type" value="Genomic_DNA"/>
</dbReference>
<dbReference type="InterPro" id="IPR011059">
    <property type="entry name" value="Metal-dep_hydrolase_composite"/>
</dbReference>
<organism evidence="2 3">
    <name type="scientific">Mycobacterium stomatepiae</name>
    <dbReference type="NCBI Taxonomy" id="470076"/>
    <lineage>
        <taxon>Bacteria</taxon>
        <taxon>Bacillati</taxon>
        <taxon>Actinomycetota</taxon>
        <taxon>Actinomycetes</taxon>
        <taxon>Mycobacteriales</taxon>
        <taxon>Mycobacteriaceae</taxon>
        <taxon>Mycobacterium</taxon>
        <taxon>Mycobacterium simiae complex</taxon>
    </lineage>
</organism>
<sequence>MLVEQASVIAEEAMQASIVDLPGRHRAAYRRALEIVNSCGITAAQDAAILEYGLAALAELDDAGALSARVVGSLPVRPFLDVGPTGDPLLAAAPGYRRERVRPDFVKFFLDGVPMTRTALMLGPYRCHGDHEDPADRGAPFWSHDDLVGELRRCADLGLGAKLHCAGDGAMRLALDAIEQVRMSHGTGPRYQIAHVLFIDEVDLPRFAALDVVADAAPYIWSPSPMIDSIAEQVPESTMSRIWPFRDFVESGTLLAAGSDWPVMPLPNPWLGLGTMVTRSDPDGFSPGRLNGAQALSVQQALAAFTRNPALAMGLGDITGALRPGLSADFAVLDRDPFTVDPNEIAGTVVGQTWFEGRRVYEHAL</sequence>
<protein>
    <recommendedName>
        <fullName evidence="1">Amidohydrolase 3 domain-containing protein</fullName>
    </recommendedName>
</protein>
<dbReference type="SUPFAM" id="SSF51556">
    <property type="entry name" value="Metallo-dependent hydrolases"/>
    <property type="match status" value="1"/>
</dbReference>
<dbReference type="GO" id="GO:0016810">
    <property type="term" value="F:hydrolase activity, acting on carbon-nitrogen (but not peptide) bonds"/>
    <property type="evidence" value="ECO:0007669"/>
    <property type="project" value="InterPro"/>
</dbReference>
<evidence type="ECO:0000313" key="3">
    <source>
        <dbReference type="Proteomes" id="UP000467130"/>
    </source>
</evidence>
<accession>A0A7I7Q4N2</accession>
<dbReference type="Gene3D" id="3.20.20.140">
    <property type="entry name" value="Metal-dependent hydrolases"/>
    <property type="match status" value="1"/>
</dbReference>
<dbReference type="PANTHER" id="PTHR22642:SF2">
    <property type="entry name" value="PROTEIN LONG AFTER FAR-RED 3"/>
    <property type="match status" value="1"/>
</dbReference>
<feature type="domain" description="Amidohydrolase 3" evidence="1">
    <location>
        <begin position="25"/>
        <end position="361"/>
    </location>
</feature>
<dbReference type="SUPFAM" id="SSF51338">
    <property type="entry name" value="Composite domain of metallo-dependent hydrolases"/>
    <property type="match status" value="1"/>
</dbReference>
<dbReference type="AlphaFoldDB" id="A0A7I7Q4N2"/>
<dbReference type="KEGG" id="msto:MSTO_15150"/>
<proteinExistence type="predicted"/>
<dbReference type="InterPro" id="IPR013108">
    <property type="entry name" value="Amidohydro_3"/>
</dbReference>
<dbReference type="Proteomes" id="UP000467130">
    <property type="component" value="Chromosome"/>
</dbReference>
<reference evidence="2 3" key="1">
    <citation type="journal article" date="2019" name="Emerg. Microbes Infect.">
        <title>Comprehensive subspecies identification of 175 nontuberculous mycobacteria species based on 7547 genomic profiles.</title>
        <authorList>
            <person name="Matsumoto Y."/>
            <person name="Kinjo T."/>
            <person name="Motooka D."/>
            <person name="Nabeya D."/>
            <person name="Jung N."/>
            <person name="Uechi K."/>
            <person name="Horii T."/>
            <person name="Iida T."/>
            <person name="Fujita J."/>
            <person name="Nakamura S."/>
        </authorList>
    </citation>
    <scope>NUCLEOTIDE SEQUENCE [LARGE SCALE GENOMIC DNA]</scope>
    <source>
        <strain evidence="2 3">JCM 17783</strain>
    </source>
</reference>
<evidence type="ECO:0000259" key="1">
    <source>
        <dbReference type="Pfam" id="PF07969"/>
    </source>
</evidence>
<dbReference type="InterPro" id="IPR032466">
    <property type="entry name" value="Metal_Hydrolase"/>
</dbReference>
<name>A0A7I7Q4N2_9MYCO</name>
<keyword evidence="3" id="KW-1185">Reference proteome</keyword>
<gene>
    <name evidence="2" type="ORF">MSTO_15150</name>
</gene>
<dbReference type="Gene3D" id="2.30.40.10">
    <property type="entry name" value="Urease, subunit C, domain 1"/>
    <property type="match status" value="1"/>
</dbReference>
<dbReference type="PANTHER" id="PTHR22642">
    <property type="entry name" value="IMIDAZOLONEPROPIONASE"/>
    <property type="match status" value="1"/>
</dbReference>
<evidence type="ECO:0000313" key="2">
    <source>
        <dbReference type="EMBL" id="BBY21310.1"/>
    </source>
</evidence>